<dbReference type="Gene3D" id="1.10.3520.10">
    <property type="entry name" value="Glycolipid transfer protein"/>
    <property type="match status" value="1"/>
</dbReference>
<proteinExistence type="predicted"/>
<dbReference type="GO" id="GO:0005829">
    <property type="term" value="C:cytosol"/>
    <property type="evidence" value="ECO:0007669"/>
    <property type="project" value="TreeGrafter"/>
</dbReference>
<organism evidence="3 4">
    <name type="scientific">Parnassius mnemosyne</name>
    <name type="common">clouded apollo</name>
    <dbReference type="NCBI Taxonomy" id="213953"/>
    <lineage>
        <taxon>Eukaryota</taxon>
        <taxon>Metazoa</taxon>
        <taxon>Ecdysozoa</taxon>
        <taxon>Arthropoda</taxon>
        <taxon>Hexapoda</taxon>
        <taxon>Insecta</taxon>
        <taxon>Pterygota</taxon>
        <taxon>Neoptera</taxon>
        <taxon>Endopterygota</taxon>
        <taxon>Lepidoptera</taxon>
        <taxon>Glossata</taxon>
        <taxon>Ditrysia</taxon>
        <taxon>Papilionoidea</taxon>
        <taxon>Papilionidae</taxon>
        <taxon>Parnassiinae</taxon>
        <taxon>Parnassini</taxon>
        <taxon>Parnassius</taxon>
        <taxon>Driopa</taxon>
    </lineage>
</organism>
<accession>A0AAV1KJL2</accession>
<dbReference type="Proteomes" id="UP001314205">
    <property type="component" value="Unassembled WGS sequence"/>
</dbReference>
<protein>
    <recommendedName>
        <fullName evidence="2">Glycolipid transfer protein domain-containing protein</fullName>
    </recommendedName>
</protein>
<feature type="domain" description="Glycolipid transfer protein" evidence="2">
    <location>
        <begin position="28"/>
        <end position="166"/>
    </location>
</feature>
<gene>
    <name evidence="3" type="ORF">PARMNEM_LOCUS3640</name>
</gene>
<keyword evidence="4" id="KW-1185">Reference proteome</keyword>
<sequence>MASAIISPTNFVLEEINFFPCDVNGKINFVQFMKATSDLLVLVDRLGKVFVPVKHDMQGNIDKIKKRYKYKEDSCLLELMLEEIHNGKPIAAESVLWLNRALLFFELTFQELLRNLKLQQYDANMKKIFTLAYEGSVKQYHNWVTQQIFNAICKMSPTLPQILKAFEVEDNIKAFESRLSNFNVTLHLVRCKIDNFFRDHNLFNNTN</sequence>
<dbReference type="GO" id="GO:1902388">
    <property type="term" value="F:ceramide 1-phosphate transfer activity"/>
    <property type="evidence" value="ECO:0007669"/>
    <property type="project" value="TreeGrafter"/>
</dbReference>
<reference evidence="3 4" key="1">
    <citation type="submission" date="2023-11" db="EMBL/GenBank/DDBJ databases">
        <authorList>
            <person name="Hedman E."/>
            <person name="Englund M."/>
            <person name="Stromberg M."/>
            <person name="Nyberg Akerstrom W."/>
            <person name="Nylinder S."/>
            <person name="Jareborg N."/>
            <person name="Kallberg Y."/>
            <person name="Kronander E."/>
        </authorList>
    </citation>
    <scope>NUCLEOTIDE SEQUENCE [LARGE SCALE GENOMIC DNA]</scope>
</reference>
<dbReference type="SUPFAM" id="SSF110004">
    <property type="entry name" value="Glycolipid transfer protein, GLTP"/>
    <property type="match status" value="1"/>
</dbReference>
<comment type="caution">
    <text evidence="3">The sequence shown here is derived from an EMBL/GenBank/DDBJ whole genome shotgun (WGS) entry which is preliminary data.</text>
</comment>
<keyword evidence="1" id="KW-0813">Transport</keyword>
<dbReference type="Pfam" id="PF08718">
    <property type="entry name" value="GLTP"/>
    <property type="match status" value="1"/>
</dbReference>
<name>A0AAV1KJL2_9NEOP</name>
<evidence type="ECO:0000313" key="4">
    <source>
        <dbReference type="Proteomes" id="UP001314205"/>
    </source>
</evidence>
<evidence type="ECO:0000259" key="2">
    <source>
        <dbReference type="Pfam" id="PF08718"/>
    </source>
</evidence>
<dbReference type="GO" id="GO:1902387">
    <property type="term" value="F:ceramide 1-phosphate binding"/>
    <property type="evidence" value="ECO:0007669"/>
    <property type="project" value="TreeGrafter"/>
</dbReference>
<dbReference type="PANTHER" id="PTHR10219:SF25">
    <property type="entry name" value="PLECKSTRIN HOMOLOGY DOMAIN-CONTAINING FAMILY A MEMBER 8"/>
    <property type="match status" value="1"/>
</dbReference>
<evidence type="ECO:0000256" key="1">
    <source>
        <dbReference type="ARBA" id="ARBA00022448"/>
    </source>
</evidence>
<dbReference type="InterPro" id="IPR036497">
    <property type="entry name" value="GLTP_sf"/>
</dbReference>
<dbReference type="PANTHER" id="PTHR10219">
    <property type="entry name" value="GLYCOLIPID TRANSFER PROTEIN-RELATED"/>
    <property type="match status" value="1"/>
</dbReference>
<dbReference type="EMBL" id="CAVLGL010000035">
    <property type="protein sequence ID" value="CAK1582054.1"/>
    <property type="molecule type" value="Genomic_DNA"/>
</dbReference>
<dbReference type="GO" id="GO:0016020">
    <property type="term" value="C:membrane"/>
    <property type="evidence" value="ECO:0007669"/>
    <property type="project" value="TreeGrafter"/>
</dbReference>
<evidence type="ECO:0000313" key="3">
    <source>
        <dbReference type="EMBL" id="CAK1582054.1"/>
    </source>
</evidence>
<dbReference type="AlphaFoldDB" id="A0AAV1KJL2"/>
<dbReference type="InterPro" id="IPR014830">
    <property type="entry name" value="Glycolipid_transfer_prot_dom"/>
</dbReference>